<reference evidence="1 2" key="1">
    <citation type="submission" date="2019-05" db="EMBL/GenBank/DDBJ databases">
        <title>Another draft genome of Portunus trituberculatus and its Hox gene families provides insights of decapod evolution.</title>
        <authorList>
            <person name="Jeong J.-H."/>
            <person name="Song I."/>
            <person name="Kim S."/>
            <person name="Choi T."/>
            <person name="Kim D."/>
            <person name="Ryu S."/>
            <person name="Kim W."/>
        </authorList>
    </citation>
    <scope>NUCLEOTIDE SEQUENCE [LARGE SCALE GENOMIC DNA]</scope>
    <source>
        <tissue evidence="1">Muscle</tissue>
    </source>
</reference>
<evidence type="ECO:0000313" key="1">
    <source>
        <dbReference type="EMBL" id="MPC79032.1"/>
    </source>
</evidence>
<dbReference type="Proteomes" id="UP000324222">
    <property type="component" value="Unassembled WGS sequence"/>
</dbReference>
<accession>A0A5B7I5M0</accession>
<comment type="caution">
    <text evidence="1">The sequence shown here is derived from an EMBL/GenBank/DDBJ whole genome shotgun (WGS) entry which is preliminary data.</text>
</comment>
<dbReference type="AlphaFoldDB" id="A0A5B7I5M0"/>
<gene>
    <name evidence="1" type="ORF">E2C01_073543</name>
</gene>
<sequence length="48" mass="5037">MVDVLIQITTSPVHTGDDALLASGNTGDIGGTRGRAWRGEKGRAWEGL</sequence>
<protein>
    <submittedName>
        <fullName evidence="1">Uncharacterized protein</fullName>
    </submittedName>
</protein>
<organism evidence="1 2">
    <name type="scientific">Portunus trituberculatus</name>
    <name type="common">Swimming crab</name>
    <name type="synonym">Neptunus trituberculatus</name>
    <dbReference type="NCBI Taxonomy" id="210409"/>
    <lineage>
        <taxon>Eukaryota</taxon>
        <taxon>Metazoa</taxon>
        <taxon>Ecdysozoa</taxon>
        <taxon>Arthropoda</taxon>
        <taxon>Crustacea</taxon>
        <taxon>Multicrustacea</taxon>
        <taxon>Malacostraca</taxon>
        <taxon>Eumalacostraca</taxon>
        <taxon>Eucarida</taxon>
        <taxon>Decapoda</taxon>
        <taxon>Pleocyemata</taxon>
        <taxon>Brachyura</taxon>
        <taxon>Eubrachyura</taxon>
        <taxon>Portunoidea</taxon>
        <taxon>Portunidae</taxon>
        <taxon>Portuninae</taxon>
        <taxon>Portunus</taxon>
    </lineage>
</organism>
<keyword evidence="2" id="KW-1185">Reference proteome</keyword>
<proteinExistence type="predicted"/>
<name>A0A5B7I5M0_PORTR</name>
<evidence type="ECO:0000313" key="2">
    <source>
        <dbReference type="Proteomes" id="UP000324222"/>
    </source>
</evidence>
<dbReference type="EMBL" id="VSRR010050042">
    <property type="protein sequence ID" value="MPC79032.1"/>
    <property type="molecule type" value="Genomic_DNA"/>
</dbReference>